<dbReference type="PANTHER" id="PTHR37533">
    <property type="entry name" value="FLAGELLAR HOOK-LENGTH CONTROL PROTEIN"/>
    <property type="match status" value="1"/>
</dbReference>
<name>A0A5R9PDE8_9GAMM</name>
<keyword evidence="3" id="KW-1005">Bacterial flagellum biogenesis</keyword>
<dbReference type="Proteomes" id="UP000308508">
    <property type="component" value="Unassembled WGS sequence"/>
</dbReference>
<organism evidence="6 7">
    <name type="scientific">Thermomonas fusca</name>
    <dbReference type="NCBI Taxonomy" id="215690"/>
    <lineage>
        <taxon>Bacteria</taxon>
        <taxon>Pseudomonadati</taxon>
        <taxon>Pseudomonadota</taxon>
        <taxon>Gammaproteobacteria</taxon>
        <taxon>Lysobacterales</taxon>
        <taxon>Lysobacteraceae</taxon>
        <taxon>Thermomonas</taxon>
    </lineage>
</organism>
<evidence type="ECO:0000259" key="5">
    <source>
        <dbReference type="Pfam" id="PF02120"/>
    </source>
</evidence>
<comment type="caution">
    <text evidence="6">The sequence shown here is derived from an EMBL/GenBank/DDBJ whole genome shotgun (WGS) entry which is preliminary data.</text>
</comment>
<evidence type="ECO:0000256" key="4">
    <source>
        <dbReference type="SAM" id="MobiDB-lite"/>
    </source>
</evidence>
<sequence>MMGETASLPLPSALPAAVVPAANATAASGTAAPKAAAVGTTQDAAAGPAGNPGLLFALLLGEQPEAAGISLAGALPAATRAAAGERQEEAPAADPLLNVLAQMPQTQQMPVLPVAPTLPPASVTNAAAAVAVDAGTRSLSALAASQPVPGLAAGADIAMSAPTSVTSASAGLPGKTAADTGLPNARAARLPLPQQGAANQVALAEAPLPGFVLPAAEQAGAPIEAAAAVSPAPLNALQSLAGVQPLGAPAAPVAVPMLSQPADPAQGYDDGFSGHVAWLAGQRIGQAEIRVVPEHLGAIDIRLQMDGSNVRAEFHSAQPEVRQALEASLPRLREMLGQHGLHLAHAGVGQGQGGQRQSGDRTPQPGHAGGLTLPDEAGSPLPPDFRRARGLLDVYA</sequence>
<protein>
    <submittedName>
        <fullName evidence="6">Flagellar hook-length control protein FliK</fullName>
    </submittedName>
</protein>
<dbReference type="InterPro" id="IPR021136">
    <property type="entry name" value="Flagellar_hook_control-like_C"/>
</dbReference>
<dbReference type="STRING" id="1123377.GCA_000423885_01692"/>
<dbReference type="PANTHER" id="PTHR37533:SF2">
    <property type="entry name" value="FLAGELLAR HOOK-LENGTH CONTROL PROTEIN"/>
    <property type="match status" value="1"/>
</dbReference>
<proteinExistence type="inferred from homology"/>
<dbReference type="InterPro" id="IPR001635">
    <property type="entry name" value="Flag_hook_Flik"/>
</dbReference>
<dbReference type="AlphaFoldDB" id="A0A5R9PDE8"/>
<comment type="similarity">
    <text evidence="2">Belongs to the FliK family.</text>
</comment>
<gene>
    <name evidence="6" type="ORF">E5S66_10725</name>
</gene>
<dbReference type="InterPro" id="IPR052563">
    <property type="entry name" value="FliK"/>
</dbReference>
<evidence type="ECO:0000256" key="3">
    <source>
        <dbReference type="ARBA" id="ARBA00022795"/>
    </source>
</evidence>
<dbReference type="PRINTS" id="PR01007">
    <property type="entry name" value="FLGHOOKFLIK"/>
</dbReference>
<dbReference type="EMBL" id="SROY01000004">
    <property type="protein sequence ID" value="TLX21402.1"/>
    <property type="molecule type" value="Genomic_DNA"/>
</dbReference>
<dbReference type="InterPro" id="IPR038610">
    <property type="entry name" value="FliK-like_C_sf"/>
</dbReference>
<accession>A0A5R9PDE8</accession>
<evidence type="ECO:0000256" key="2">
    <source>
        <dbReference type="ARBA" id="ARBA00009149"/>
    </source>
</evidence>
<comment type="function">
    <text evidence="1">Controls the length of the flagellar hook.</text>
</comment>
<keyword evidence="6" id="KW-0282">Flagellum</keyword>
<evidence type="ECO:0000313" key="6">
    <source>
        <dbReference type="EMBL" id="TLX21402.1"/>
    </source>
</evidence>
<feature type="region of interest" description="Disordered" evidence="4">
    <location>
        <begin position="345"/>
        <end position="386"/>
    </location>
</feature>
<evidence type="ECO:0000313" key="7">
    <source>
        <dbReference type="Proteomes" id="UP000308508"/>
    </source>
</evidence>
<dbReference type="GO" id="GO:0009424">
    <property type="term" value="C:bacterial-type flagellum hook"/>
    <property type="evidence" value="ECO:0007669"/>
    <property type="project" value="InterPro"/>
</dbReference>
<dbReference type="Pfam" id="PF02120">
    <property type="entry name" value="Flg_hook"/>
    <property type="match status" value="1"/>
</dbReference>
<reference evidence="6 7" key="1">
    <citation type="submission" date="2019-04" db="EMBL/GenBank/DDBJ databases">
        <authorList>
            <person name="Grouzdev D.S."/>
            <person name="Nazina T.N."/>
        </authorList>
    </citation>
    <scope>NUCLEOTIDE SEQUENCE [LARGE SCALE GENOMIC DNA]</scope>
    <source>
        <strain evidence="6 7">SHC 3-19</strain>
    </source>
</reference>
<dbReference type="GO" id="GO:0044780">
    <property type="term" value="P:bacterial-type flagellum assembly"/>
    <property type="evidence" value="ECO:0007669"/>
    <property type="project" value="InterPro"/>
</dbReference>
<evidence type="ECO:0000256" key="1">
    <source>
        <dbReference type="ARBA" id="ARBA00003944"/>
    </source>
</evidence>
<keyword evidence="6" id="KW-0969">Cilium</keyword>
<keyword evidence="7" id="KW-1185">Reference proteome</keyword>
<dbReference type="CDD" id="cd17470">
    <property type="entry name" value="T3SS_Flik_C"/>
    <property type="match status" value="1"/>
</dbReference>
<feature type="domain" description="Flagellar hook-length control protein-like C-terminal" evidence="5">
    <location>
        <begin position="276"/>
        <end position="356"/>
    </location>
</feature>
<dbReference type="Gene3D" id="3.30.750.140">
    <property type="match status" value="1"/>
</dbReference>
<keyword evidence="6" id="KW-0966">Cell projection</keyword>